<protein>
    <submittedName>
        <fullName evidence="1">Uncharacterized protein</fullName>
    </submittedName>
</protein>
<dbReference type="EMBL" id="FNGW01000003">
    <property type="protein sequence ID" value="SDL69295.1"/>
    <property type="molecule type" value="Genomic_DNA"/>
</dbReference>
<evidence type="ECO:0000313" key="2">
    <source>
        <dbReference type="Proteomes" id="UP000199068"/>
    </source>
</evidence>
<keyword evidence="2" id="KW-1185">Reference proteome</keyword>
<proteinExistence type="predicted"/>
<dbReference type="STRING" id="1121325.SAMN04515677_10370"/>
<dbReference type="AlphaFoldDB" id="A0A1G9M6H7"/>
<reference evidence="1 2" key="1">
    <citation type="submission" date="2016-10" db="EMBL/GenBank/DDBJ databases">
        <authorList>
            <person name="de Groot N.N."/>
        </authorList>
    </citation>
    <scope>NUCLEOTIDE SEQUENCE [LARGE SCALE GENOMIC DNA]</scope>
    <source>
        <strain evidence="1 2">DSM 797</strain>
    </source>
</reference>
<organism evidence="1 2">
    <name type="scientific">Romboutsia lituseburensis DSM 797</name>
    <dbReference type="NCBI Taxonomy" id="1121325"/>
    <lineage>
        <taxon>Bacteria</taxon>
        <taxon>Bacillati</taxon>
        <taxon>Bacillota</taxon>
        <taxon>Clostridia</taxon>
        <taxon>Peptostreptococcales</taxon>
        <taxon>Peptostreptococcaceae</taxon>
        <taxon>Romboutsia</taxon>
    </lineage>
</organism>
<name>A0A1G9M6H7_9FIRM</name>
<dbReference type="RefSeq" id="WP_092724784.1">
    <property type="nucleotide sequence ID" value="NZ_FNGW01000003.1"/>
</dbReference>
<evidence type="ECO:0000313" key="1">
    <source>
        <dbReference type="EMBL" id="SDL69295.1"/>
    </source>
</evidence>
<accession>A0A1G9M6H7</accession>
<gene>
    <name evidence="1" type="ORF">SAMN04515677_10370</name>
</gene>
<sequence>MNDRYRLNDTIQYLYNQMLRDGILRESKKEQVQYILDMISIYNNDKLDMIEDIIENVKLFGYKEDHILPLYTKLLECIIDADQKLDIDLDIGKYQPTYEIDKLLGW</sequence>
<dbReference type="Proteomes" id="UP000199068">
    <property type="component" value="Unassembled WGS sequence"/>
</dbReference>